<dbReference type="PROSITE" id="PS50004">
    <property type="entry name" value="C2"/>
    <property type="match status" value="1"/>
</dbReference>
<feature type="compositionally biased region" description="Polar residues" evidence="3">
    <location>
        <begin position="52"/>
        <end position="68"/>
    </location>
</feature>
<dbReference type="Pfam" id="PF00169">
    <property type="entry name" value="PH"/>
    <property type="match status" value="1"/>
</dbReference>
<name>A0A6V2GF73_9STRA</name>
<evidence type="ECO:0000313" key="5">
    <source>
        <dbReference type="EMBL" id="CAE4613683.1"/>
    </source>
</evidence>
<keyword evidence="1" id="KW-0479">Metal-binding</keyword>
<reference evidence="5" key="1">
    <citation type="submission" date="2021-01" db="EMBL/GenBank/DDBJ databases">
        <authorList>
            <person name="Corre E."/>
            <person name="Pelletier E."/>
            <person name="Niang G."/>
            <person name="Scheremetjew M."/>
            <person name="Finn R."/>
            <person name="Kale V."/>
            <person name="Holt S."/>
            <person name="Cochrane G."/>
            <person name="Meng A."/>
            <person name="Brown T."/>
            <person name="Cohen L."/>
        </authorList>
    </citation>
    <scope>NUCLEOTIDE SEQUENCE</scope>
    <source>
        <strain evidence="5">GSO104</strain>
    </source>
</reference>
<dbReference type="InterPro" id="IPR000008">
    <property type="entry name" value="C2_dom"/>
</dbReference>
<evidence type="ECO:0000256" key="1">
    <source>
        <dbReference type="ARBA" id="ARBA00022723"/>
    </source>
</evidence>
<gene>
    <name evidence="5" type="ORF">DBRI00130_LOCUS18285</name>
    <name evidence="6" type="ORF">DBRI00130_LOCUS18286</name>
</gene>
<dbReference type="PANTHER" id="PTHR45911">
    <property type="entry name" value="C2 DOMAIN-CONTAINING PROTEIN"/>
    <property type="match status" value="1"/>
</dbReference>
<dbReference type="EMBL" id="HBNS01023139">
    <property type="protein sequence ID" value="CAE4613683.1"/>
    <property type="molecule type" value="Transcribed_RNA"/>
</dbReference>
<keyword evidence="2" id="KW-0106">Calcium</keyword>
<dbReference type="Gene3D" id="2.30.29.30">
    <property type="entry name" value="Pleckstrin-homology domain (PH domain)/Phosphotyrosine-binding domain (PTB)"/>
    <property type="match status" value="1"/>
</dbReference>
<dbReference type="SUPFAM" id="SSF57903">
    <property type="entry name" value="FYVE/PHD zinc finger"/>
    <property type="match status" value="1"/>
</dbReference>
<evidence type="ECO:0000313" key="6">
    <source>
        <dbReference type="EMBL" id="CAE4613686.1"/>
    </source>
</evidence>
<dbReference type="GO" id="GO:0016020">
    <property type="term" value="C:membrane"/>
    <property type="evidence" value="ECO:0007669"/>
    <property type="project" value="TreeGrafter"/>
</dbReference>
<accession>A0A6V2GF73</accession>
<evidence type="ECO:0000256" key="3">
    <source>
        <dbReference type="SAM" id="MobiDB-lite"/>
    </source>
</evidence>
<organism evidence="5">
    <name type="scientific">Ditylum brightwellii</name>
    <dbReference type="NCBI Taxonomy" id="49249"/>
    <lineage>
        <taxon>Eukaryota</taxon>
        <taxon>Sar</taxon>
        <taxon>Stramenopiles</taxon>
        <taxon>Ochrophyta</taxon>
        <taxon>Bacillariophyta</taxon>
        <taxon>Mediophyceae</taxon>
        <taxon>Lithodesmiophycidae</taxon>
        <taxon>Lithodesmiales</taxon>
        <taxon>Lithodesmiaceae</taxon>
        <taxon>Ditylum</taxon>
    </lineage>
</organism>
<evidence type="ECO:0000256" key="2">
    <source>
        <dbReference type="ARBA" id="ARBA00022837"/>
    </source>
</evidence>
<dbReference type="SUPFAM" id="SSF49562">
    <property type="entry name" value="C2 domain (Calcium/lipid-binding domain, CaLB)"/>
    <property type="match status" value="1"/>
</dbReference>
<dbReference type="SMART" id="SM00233">
    <property type="entry name" value="PH"/>
    <property type="match status" value="1"/>
</dbReference>
<dbReference type="GO" id="GO:0005509">
    <property type="term" value="F:calcium ion binding"/>
    <property type="evidence" value="ECO:0007669"/>
    <property type="project" value="TreeGrafter"/>
</dbReference>
<feature type="region of interest" description="Disordered" evidence="3">
    <location>
        <begin position="90"/>
        <end position="119"/>
    </location>
</feature>
<feature type="compositionally biased region" description="Basic and acidic residues" evidence="3">
    <location>
        <begin position="154"/>
        <end position="164"/>
    </location>
</feature>
<feature type="region of interest" description="Disordered" evidence="3">
    <location>
        <begin position="139"/>
        <end position="178"/>
    </location>
</feature>
<dbReference type="InterPro" id="IPR001849">
    <property type="entry name" value="PH_domain"/>
</dbReference>
<protein>
    <recommendedName>
        <fullName evidence="4">C2 domain-containing protein</fullName>
    </recommendedName>
</protein>
<proteinExistence type="predicted"/>
<dbReference type="InterPro" id="IPR011011">
    <property type="entry name" value="Znf_FYVE_PHD"/>
</dbReference>
<evidence type="ECO:0000259" key="4">
    <source>
        <dbReference type="PROSITE" id="PS50004"/>
    </source>
</evidence>
<feature type="compositionally biased region" description="Polar residues" evidence="3">
    <location>
        <begin position="166"/>
        <end position="178"/>
    </location>
</feature>
<sequence length="611" mass="69900">MDDCITIGKHGQGSYWDHLPKLTDKERIRQLATHRFVTQNARYKIKKFSLKNRPSSAPSTVGSTGRKNSLSKRKEMYDDVCSRMNDMKGCDKSIEKRNDPSESVDETTEDLAEHESSSREGRWTIEYKRRVTQINISPPAAEFESTDSNNHCGDASKKNTEKKTNLKSPNTSNKHGKGQQNFRLLHKFDCLDHTAHSPPPPKFVTPKKYPCSAYRNKVCCVCTMPADGDSLLQRCILCPAVAHAHCTNDKYEQQQSFTCEECSYEVNKSKDMVTKHVETEKETAQFNFHAAKVCAMWKSKAKANREKKVQISVVRLQSIVRTFFIHKKLYEERRQVQRPIKVEIICGINLPVADWDNKKADPYIILTVLDQHEKQIWRFDGQPIYCTLNPEFHQEYIIPGCSGTAKIVVTCVDRDTLRDQLMGQCFLPLSNKSNQYEVWDRGGHFRLALDELRYMPKTTSGNEVAMDLGAVDFGSIKPQGEIELRVHSMDRLKNVCGFLITSTPLDEKSVSSSQERRGVNQIQSIRSKKYWCVLADNTLSMFKKFGASKANLIINLDSCDVDFSVSKERNQMKLSINNDQMKIDLCCLKAKDRDRWITAFELCLGKRVGKK</sequence>
<dbReference type="Gene3D" id="2.60.40.150">
    <property type="entry name" value="C2 domain"/>
    <property type="match status" value="1"/>
</dbReference>
<feature type="region of interest" description="Disordered" evidence="3">
    <location>
        <begin position="51"/>
        <end position="74"/>
    </location>
</feature>
<dbReference type="Pfam" id="PF00168">
    <property type="entry name" value="C2"/>
    <property type="match status" value="1"/>
</dbReference>
<dbReference type="CDD" id="cd00030">
    <property type="entry name" value="C2"/>
    <property type="match status" value="1"/>
</dbReference>
<dbReference type="SMART" id="SM00239">
    <property type="entry name" value="C2"/>
    <property type="match status" value="1"/>
</dbReference>
<feature type="compositionally biased region" description="Basic and acidic residues" evidence="3">
    <location>
        <begin position="90"/>
        <end position="100"/>
    </location>
</feature>
<dbReference type="SUPFAM" id="SSF50729">
    <property type="entry name" value="PH domain-like"/>
    <property type="match status" value="1"/>
</dbReference>
<dbReference type="InterPro" id="IPR011993">
    <property type="entry name" value="PH-like_dom_sf"/>
</dbReference>
<dbReference type="InterPro" id="IPR035892">
    <property type="entry name" value="C2_domain_sf"/>
</dbReference>
<dbReference type="PANTHER" id="PTHR45911:SF4">
    <property type="entry name" value="MULTIPLE C2 AND TRANSMEMBRANE DOMAIN-CONTAINING PROTEIN"/>
    <property type="match status" value="1"/>
</dbReference>
<dbReference type="EMBL" id="HBNS01023140">
    <property type="protein sequence ID" value="CAE4613686.1"/>
    <property type="molecule type" value="Transcribed_RNA"/>
</dbReference>
<feature type="domain" description="C2" evidence="4">
    <location>
        <begin position="321"/>
        <end position="443"/>
    </location>
</feature>
<dbReference type="AlphaFoldDB" id="A0A6V2GF73"/>